<feature type="transmembrane region" description="Helical" evidence="10">
    <location>
        <begin position="304"/>
        <end position="325"/>
    </location>
</feature>
<dbReference type="FunFam" id="3.40.50.300:FF:000335">
    <property type="entry name" value="ATP binding cassette subfamily A member 5"/>
    <property type="match status" value="1"/>
</dbReference>
<feature type="transmembrane region" description="Helical" evidence="10">
    <location>
        <begin position="760"/>
        <end position="779"/>
    </location>
</feature>
<comment type="similarity">
    <text evidence="2">Belongs to the ABC transporter superfamily. ABCA family.</text>
</comment>
<dbReference type="InterPro" id="IPR026082">
    <property type="entry name" value="ABCA"/>
</dbReference>
<keyword evidence="4 10" id="KW-0812">Transmembrane</keyword>
<keyword evidence="5" id="KW-0677">Repeat</keyword>
<dbReference type="InterPro" id="IPR013525">
    <property type="entry name" value="ABC2_TM"/>
</dbReference>
<dbReference type="GO" id="GO:0016887">
    <property type="term" value="F:ATP hydrolysis activity"/>
    <property type="evidence" value="ECO:0007669"/>
    <property type="project" value="InterPro"/>
</dbReference>
<dbReference type="PANTHER" id="PTHR19229:SF36">
    <property type="entry name" value="ATP-BINDING CASSETTE SUB-FAMILY A MEMBER 2"/>
    <property type="match status" value="1"/>
</dbReference>
<feature type="transmembrane region" description="Helical" evidence="10">
    <location>
        <begin position="837"/>
        <end position="860"/>
    </location>
</feature>
<feature type="domain" description="ABC transporter" evidence="11">
    <location>
        <begin position="991"/>
        <end position="1220"/>
    </location>
</feature>
<feature type="transmembrane region" description="Helical" evidence="10">
    <location>
        <begin position="332"/>
        <end position="351"/>
    </location>
</feature>
<evidence type="ECO:0000256" key="4">
    <source>
        <dbReference type="ARBA" id="ARBA00022692"/>
    </source>
</evidence>
<protein>
    <submittedName>
        <fullName evidence="12">ABC transporter domain-containing protein</fullName>
    </submittedName>
</protein>
<reference evidence="12" key="1">
    <citation type="submission" date="2016-04" db="UniProtKB">
        <authorList>
            <consortium name="WormBaseParasite"/>
        </authorList>
    </citation>
    <scope>IDENTIFICATION</scope>
</reference>
<dbReference type="SUPFAM" id="SSF52540">
    <property type="entry name" value="P-loop containing nucleoside triphosphate hydrolases"/>
    <property type="match status" value="2"/>
</dbReference>
<accession>A0A0N4V732</accession>
<dbReference type="InterPro" id="IPR027417">
    <property type="entry name" value="P-loop_NTPase"/>
</dbReference>
<feature type="transmembrane region" description="Helical" evidence="10">
    <location>
        <begin position="900"/>
        <end position="917"/>
    </location>
</feature>
<dbReference type="AlphaFoldDB" id="A0A0N4V732"/>
<evidence type="ECO:0000256" key="1">
    <source>
        <dbReference type="ARBA" id="ARBA00004141"/>
    </source>
</evidence>
<dbReference type="GO" id="GO:0005319">
    <property type="term" value="F:lipid transporter activity"/>
    <property type="evidence" value="ECO:0007669"/>
    <property type="project" value="TreeGrafter"/>
</dbReference>
<dbReference type="PANTHER" id="PTHR19229">
    <property type="entry name" value="ATP-BINDING CASSETTE TRANSPORTER SUBFAMILY A ABCA"/>
    <property type="match status" value="1"/>
</dbReference>
<keyword evidence="9 10" id="KW-0472">Membrane</keyword>
<comment type="subcellular location">
    <subcellularLocation>
        <location evidence="1">Membrane</location>
        <topology evidence="1">Multi-pass membrane protein</topology>
    </subcellularLocation>
</comment>
<feature type="domain" description="ABC transporter" evidence="11">
    <location>
        <begin position="399"/>
        <end position="638"/>
    </location>
</feature>
<evidence type="ECO:0000256" key="9">
    <source>
        <dbReference type="ARBA" id="ARBA00023136"/>
    </source>
</evidence>
<name>A0A0N4V732_ENTVE</name>
<organism evidence="12">
    <name type="scientific">Enterobius vermicularis</name>
    <name type="common">Human pinworm</name>
    <dbReference type="NCBI Taxonomy" id="51028"/>
    <lineage>
        <taxon>Eukaryota</taxon>
        <taxon>Metazoa</taxon>
        <taxon>Ecdysozoa</taxon>
        <taxon>Nematoda</taxon>
        <taxon>Chromadorea</taxon>
        <taxon>Rhabditida</taxon>
        <taxon>Spirurina</taxon>
        <taxon>Oxyuridomorpha</taxon>
        <taxon>Oxyuroidea</taxon>
        <taxon>Oxyuridae</taxon>
        <taxon>Enterobius</taxon>
    </lineage>
</organism>
<dbReference type="CDD" id="cd03263">
    <property type="entry name" value="ABC_subfamily_A"/>
    <property type="match status" value="2"/>
</dbReference>
<evidence type="ECO:0000256" key="7">
    <source>
        <dbReference type="ARBA" id="ARBA00022840"/>
    </source>
</evidence>
<dbReference type="InterPro" id="IPR003593">
    <property type="entry name" value="AAA+_ATPase"/>
</dbReference>
<dbReference type="PROSITE" id="PS00211">
    <property type="entry name" value="ABC_TRANSPORTER_1"/>
    <property type="match status" value="1"/>
</dbReference>
<dbReference type="Pfam" id="PF12698">
    <property type="entry name" value="ABC2_membrane_3"/>
    <property type="match status" value="2"/>
</dbReference>
<dbReference type="WBParaSite" id="EVEC_0000608501-mRNA-1">
    <property type="protein sequence ID" value="EVEC_0000608501-mRNA-1"/>
    <property type="gene ID" value="EVEC_0000608501"/>
</dbReference>
<feature type="transmembrane region" description="Helical" evidence="10">
    <location>
        <begin position="960"/>
        <end position="981"/>
    </location>
</feature>
<evidence type="ECO:0000256" key="8">
    <source>
        <dbReference type="ARBA" id="ARBA00022989"/>
    </source>
</evidence>
<proteinExistence type="inferred from homology"/>
<evidence type="ECO:0000256" key="3">
    <source>
        <dbReference type="ARBA" id="ARBA00022448"/>
    </source>
</evidence>
<evidence type="ECO:0000256" key="6">
    <source>
        <dbReference type="ARBA" id="ARBA00022741"/>
    </source>
</evidence>
<evidence type="ECO:0000256" key="10">
    <source>
        <dbReference type="SAM" id="Phobius"/>
    </source>
</evidence>
<feature type="transmembrane region" description="Helical" evidence="10">
    <location>
        <begin position="278"/>
        <end position="298"/>
    </location>
</feature>
<feature type="transmembrane region" description="Helical" evidence="10">
    <location>
        <begin position="235"/>
        <end position="257"/>
    </location>
</feature>
<evidence type="ECO:0000259" key="11">
    <source>
        <dbReference type="PROSITE" id="PS50893"/>
    </source>
</evidence>
<keyword evidence="6" id="KW-0547">Nucleotide-binding</keyword>
<dbReference type="GO" id="GO:0005524">
    <property type="term" value="F:ATP binding"/>
    <property type="evidence" value="ECO:0007669"/>
    <property type="project" value="UniProtKB-KW"/>
</dbReference>
<keyword evidence="3" id="KW-0813">Transport</keyword>
<keyword evidence="8 10" id="KW-1133">Transmembrane helix</keyword>
<dbReference type="InterPro" id="IPR017871">
    <property type="entry name" value="ABC_transporter-like_CS"/>
</dbReference>
<evidence type="ECO:0000256" key="2">
    <source>
        <dbReference type="ARBA" id="ARBA00008869"/>
    </source>
</evidence>
<dbReference type="Pfam" id="PF00005">
    <property type="entry name" value="ABC_tran"/>
    <property type="match status" value="2"/>
</dbReference>
<dbReference type="GO" id="GO:0016020">
    <property type="term" value="C:membrane"/>
    <property type="evidence" value="ECO:0007669"/>
    <property type="project" value="UniProtKB-SubCell"/>
</dbReference>
<evidence type="ECO:0000313" key="12">
    <source>
        <dbReference type="WBParaSite" id="EVEC_0000608501-mRNA-1"/>
    </source>
</evidence>
<dbReference type="InterPro" id="IPR003439">
    <property type="entry name" value="ABC_transporter-like_ATP-bd"/>
</dbReference>
<dbReference type="PROSITE" id="PS50893">
    <property type="entry name" value="ABC_TRANSPORTER_2"/>
    <property type="match status" value="2"/>
</dbReference>
<feature type="transmembrane region" description="Helical" evidence="10">
    <location>
        <begin position="866"/>
        <end position="888"/>
    </location>
</feature>
<keyword evidence="7" id="KW-0067">ATP-binding</keyword>
<dbReference type="GO" id="GO:0140359">
    <property type="term" value="F:ABC-type transporter activity"/>
    <property type="evidence" value="ECO:0007669"/>
    <property type="project" value="InterPro"/>
</dbReference>
<dbReference type="SMART" id="SM00382">
    <property type="entry name" value="AAA"/>
    <property type="match status" value="2"/>
</dbReference>
<dbReference type="Gene3D" id="3.40.50.300">
    <property type="entry name" value="P-loop containing nucleotide triphosphate hydrolases"/>
    <property type="match status" value="2"/>
</dbReference>
<sequence length="1267" mass="142887">LKVTHEIAKKFKFSGHYDAKALPSAGILPFTQSFLCSILNTCKPSPSTGDDRNFINTNKSRNNCSYMNDPMIDQMKPMLVGYILVGPDSPVVRDFVDQVCCVAMDRFVIVKNEEVMENQSLCLMENKQYFTGVYFLNMTGNETEFPSMVGYKIRHPPQLVDSTTGGLSDSWRRYSSRDDVLVDLKYLTFGFSFIQETVDRILTKFLSGQAIPTGLYVQQEPFKCNTKDTFKVLDFLPMFVILSWMIPSAMLVKNIVFEKEIRLKEMMRIMGLGDTVHWIAWAGQSALMSIFCCIYGNILPNTDLTLLLVFFLLFAFACIAQSIFFTTLFSKANIATALSVLLFFLFFFPYQISWTYATPTFIKIMVSRQKLLFFCSLLVAYTSIGHNFEPEPTDLPLAVETQNLVKCYGQNFRAINNLSIRFYESQVTALLGHNGAGKTTTLSILTGLFSPTSGTAYIYGKDIRQDITAIRESLGLCPQHNILFPEYTLSRFVIFLTVAEQLTFYGALKGVPIKCLKAAVTTIIEDTGLTDKTDHVTSTLSGGMKRKLCIAIAFVGGSRLVILDEPTAGIDAHARRSIWELIVKYKQGRTMILSTHHMDEADALADRITAGSSLFLKKRFGDGIRLSLLKAEVNNCYFFDEYTNVTLASANVVFDLSYRNISQFRLITHEYTSYSPCFRLGGWQFSQINNLAQPEQEKLDVWFNNKLWASLPALTNAFSNAVLRSFVPAENASDYGIVTYSHPMNETVETIDETLFTFRILLAMLALSLIVASFSMILVEDRVSYSKHLQIISGVAPHTYWLANFAFDGIIYILCTLLIIIIYYAMDVQSFFSGSVFFSEFLTFLRTAAIPMVYLCQLFFKSPPVALIVIGIGFFFVGTVFTMVVMLLENLMQKDPTLEGAYEICGIIFMFLPQYNIGMALYRINFIYTVKCKALSLENIHRSDKIDGIPLPHPLEWHLMGKHCLALILESIAFTVILMMLEYRHITCKFFRFFKLLYRRASYDGKVLAVNDVSFTVEKGECFGLLGVNGAGKTTTFSMLTGQLDVGSGEAFYESRNSESFRNIGYCPQFDALIPKMTAAEHLEFYALLRGISPNNVKEVVEWGLAEMQLKKYADQITSHYSGGTKRKLSAAIALIGDPHVIMMDEPSAGMDPASQQFMWNLILQLRKSRRTVIITSHSMEECEKLCTKVAIMVKGQFQCIGPIQHLKQRSVLSFHINVFRSNSIGFKGRYLTLEAAHCTSVLYHLPKDACSVAEAFSLICKVIDHN</sequence>
<evidence type="ECO:0000256" key="5">
    <source>
        <dbReference type="ARBA" id="ARBA00022737"/>
    </source>
</evidence>
<feature type="transmembrane region" description="Helical" evidence="10">
    <location>
        <begin position="799"/>
        <end position="825"/>
    </location>
</feature>